<dbReference type="SUPFAM" id="SSF52540">
    <property type="entry name" value="P-loop containing nucleoside triphosphate hydrolases"/>
    <property type="match status" value="1"/>
</dbReference>
<dbReference type="AlphaFoldDB" id="A0A831RM91"/>
<sequence>MLDFLGIGAQKTGTTWLYEQLHRHPAIAFPGGRELHFWDRPKGRTLQWYLRLFSEGKAGIRQGEITPAYAILPPATIAEIHRLFPDTRLVYLIRNPIERAWSSALMALGKAEMTPDEASDTWFIDHFRSRGSLLRGDYEQCLRNWLAAYPREQLLILRFEQLKEDPHGLLRRCAEHIGIDPEGWSERDLEMVHRPVRPGPGVPLRPSLLPVLEELYLERIERLESFLGWDLADWLPGAGDH</sequence>
<evidence type="ECO:0000256" key="1">
    <source>
        <dbReference type="ARBA" id="ARBA00022679"/>
    </source>
</evidence>
<dbReference type="PANTHER" id="PTHR10605:SF56">
    <property type="entry name" value="BIFUNCTIONAL HEPARAN SULFATE N-DEACETYLASE_N-SULFOTRANSFERASE"/>
    <property type="match status" value="1"/>
</dbReference>
<dbReference type="GO" id="GO:0008146">
    <property type="term" value="F:sulfotransferase activity"/>
    <property type="evidence" value="ECO:0007669"/>
    <property type="project" value="InterPro"/>
</dbReference>
<gene>
    <name evidence="4" type="ORF">ENI96_12000</name>
</gene>
<dbReference type="InterPro" id="IPR027417">
    <property type="entry name" value="P-loop_NTPase"/>
</dbReference>
<name>A0A831RM91_9GAMM</name>
<comment type="caution">
    <text evidence="4">The sequence shown here is derived from an EMBL/GenBank/DDBJ whole genome shotgun (WGS) entry which is preliminary data.</text>
</comment>
<evidence type="ECO:0000259" key="3">
    <source>
        <dbReference type="Pfam" id="PF00685"/>
    </source>
</evidence>
<dbReference type="Pfam" id="PF00685">
    <property type="entry name" value="Sulfotransfer_1"/>
    <property type="match status" value="1"/>
</dbReference>
<dbReference type="Proteomes" id="UP000886251">
    <property type="component" value="Unassembled WGS sequence"/>
</dbReference>
<accession>A0A831RM91</accession>
<keyword evidence="1" id="KW-0808">Transferase</keyword>
<evidence type="ECO:0000313" key="4">
    <source>
        <dbReference type="EMBL" id="HEB97135.1"/>
    </source>
</evidence>
<dbReference type="InterPro" id="IPR037359">
    <property type="entry name" value="NST/OST"/>
</dbReference>
<organism evidence="4">
    <name type="scientific">Sedimenticola thiotaurini</name>
    <dbReference type="NCBI Taxonomy" id="1543721"/>
    <lineage>
        <taxon>Bacteria</taxon>
        <taxon>Pseudomonadati</taxon>
        <taxon>Pseudomonadota</taxon>
        <taxon>Gammaproteobacteria</taxon>
        <taxon>Chromatiales</taxon>
        <taxon>Sedimenticolaceae</taxon>
        <taxon>Sedimenticola</taxon>
    </lineage>
</organism>
<keyword evidence="2" id="KW-0325">Glycoprotein</keyword>
<reference evidence="4" key="1">
    <citation type="journal article" date="2020" name="mSystems">
        <title>Genome- and Community-Level Interaction Insights into Carbon Utilization and Element Cycling Functions of Hydrothermarchaeota in Hydrothermal Sediment.</title>
        <authorList>
            <person name="Zhou Z."/>
            <person name="Liu Y."/>
            <person name="Xu W."/>
            <person name="Pan J."/>
            <person name="Luo Z.H."/>
            <person name="Li M."/>
        </authorList>
    </citation>
    <scope>NUCLEOTIDE SEQUENCE [LARGE SCALE GENOMIC DNA]</scope>
    <source>
        <strain evidence="4">HyVt-443</strain>
    </source>
</reference>
<proteinExistence type="predicted"/>
<dbReference type="EMBL" id="DRKP01000146">
    <property type="protein sequence ID" value="HEB97135.1"/>
    <property type="molecule type" value="Genomic_DNA"/>
</dbReference>
<dbReference type="PANTHER" id="PTHR10605">
    <property type="entry name" value="HEPARAN SULFATE SULFOTRANSFERASE"/>
    <property type="match status" value="1"/>
</dbReference>
<protein>
    <submittedName>
        <fullName evidence="4">Sulfotransferase</fullName>
    </submittedName>
</protein>
<dbReference type="Gene3D" id="3.40.50.300">
    <property type="entry name" value="P-loop containing nucleotide triphosphate hydrolases"/>
    <property type="match status" value="1"/>
</dbReference>
<dbReference type="InterPro" id="IPR000863">
    <property type="entry name" value="Sulfotransferase_dom"/>
</dbReference>
<feature type="domain" description="Sulfotransferase" evidence="3">
    <location>
        <begin position="4"/>
        <end position="182"/>
    </location>
</feature>
<evidence type="ECO:0000256" key="2">
    <source>
        <dbReference type="ARBA" id="ARBA00023180"/>
    </source>
</evidence>